<dbReference type="RefSeq" id="WP_284238285.1">
    <property type="nucleotide sequence ID" value="NZ_BSSQ01000007.1"/>
</dbReference>
<dbReference type="SUPFAM" id="SSF53850">
    <property type="entry name" value="Periplasmic binding protein-like II"/>
    <property type="match status" value="1"/>
</dbReference>
<keyword evidence="5" id="KW-0449">Lipoprotein</keyword>
<protein>
    <submittedName>
        <fullName evidence="8">Sugar ABC transporter substrate-binding protein</fullName>
    </submittedName>
</protein>
<evidence type="ECO:0000256" key="4">
    <source>
        <dbReference type="ARBA" id="ARBA00023139"/>
    </source>
</evidence>
<dbReference type="InterPro" id="IPR006059">
    <property type="entry name" value="SBP"/>
</dbReference>
<feature type="signal peptide" evidence="7">
    <location>
        <begin position="1"/>
        <end position="26"/>
    </location>
</feature>
<keyword evidence="4" id="KW-0564">Palmitate</keyword>
<dbReference type="PROSITE" id="PS51257">
    <property type="entry name" value="PROKAR_LIPOPROTEIN"/>
    <property type="match status" value="1"/>
</dbReference>
<dbReference type="Proteomes" id="UP001157114">
    <property type="component" value="Unassembled WGS sequence"/>
</dbReference>
<keyword evidence="1" id="KW-1003">Cell membrane</keyword>
<sequence>MNKSFAITLVLALTAVLTAACGGNNAGNNNAATATNSGSNNATASNDASATDAGAATDAPSELSGTIKVLTQRTDYVNDGTFDRYAAEFKKKYPNAKVEFEGLTNYATDIQVRLTTGEAGDVLMIPAGLATSEYSKYFEPLPDEWFNNVYFADNTLFDGKRYGLSTGVNTQGIVYNKKAFAAAGIDKAPTTLDELYADAEKLKAAKITPLYMNYGAQWPMGNWGDGSAWYVNGDPQFATKQVSEEAPFQLDNAWGTLATIGRTFVEKGYVEKDLYTNNWEMSKGEVASGKAAMYFLGNWVIPQIIGAGAASEDIGFFPLPYDNSGKYNAPLGSDYFVAVSKDSKNKDLAKAWVEFFVKESGYVEDSGFMPIDKSAQSSIPQLAEFQSYNPTLIESEATDPKYNEIANKAQIGIGTGDYVQEYIVADDLKAAFDKLNKKWKDAKTALGY</sequence>
<keyword evidence="9" id="KW-1185">Reference proteome</keyword>
<dbReference type="PANTHER" id="PTHR43649:SF33">
    <property type="entry name" value="POLYGALACTURONAN_RHAMNOGALACTURONAN-BINDING PROTEIN YTCQ"/>
    <property type="match status" value="1"/>
</dbReference>
<evidence type="ECO:0000256" key="2">
    <source>
        <dbReference type="ARBA" id="ARBA00022729"/>
    </source>
</evidence>
<evidence type="ECO:0000256" key="1">
    <source>
        <dbReference type="ARBA" id="ARBA00022475"/>
    </source>
</evidence>
<proteinExistence type="predicted"/>
<evidence type="ECO:0000256" key="5">
    <source>
        <dbReference type="ARBA" id="ARBA00023288"/>
    </source>
</evidence>
<evidence type="ECO:0000313" key="9">
    <source>
        <dbReference type="Proteomes" id="UP001157114"/>
    </source>
</evidence>
<organism evidence="8 9">
    <name type="scientific">Paenibacillus glycanilyticus</name>
    <dbReference type="NCBI Taxonomy" id="126569"/>
    <lineage>
        <taxon>Bacteria</taxon>
        <taxon>Bacillati</taxon>
        <taxon>Bacillota</taxon>
        <taxon>Bacilli</taxon>
        <taxon>Bacillales</taxon>
        <taxon>Paenibacillaceae</taxon>
        <taxon>Paenibacillus</taxon>
    </lineage>
</organism>
<keyword evidence="3" id="KW-0472">Membrane</keyword>
<feature type="region of interest" description="Disordered" evidence="6">
    <location>
        <begin position="36"/>
        <end position="57"/>
    </location>
</feature>
<dbReference type="Gene3D" id="3.40.190.10">
    <property type="entry name" value="Periplasmic binding protein-like II"/>
    <property type="match status" value="2"/>
</dbReference>
<evidence type="ECO:0000256" key="7">
    <source>
        <dbReference type="SAM" id="SignalP"/>
    </source>
</evidence>
<gene>
    <name evidence="8" type="ORF">MU1_18730</name>
</gene>
<name>A0ABQ6G9D7_9BACL</name>
<comment type="caution">
    <text evidence="8">The sequence shown here is derived from an EMBL/GenBank/DDBJ whole genome shotgun (WGS) entry which is preliminary data.</text>
</comment>
<reference evidence="8 9" key="1">
    <citation type="submission" date="2023-03" db="EMBL/GenBank/DDBJ databases">
        <title>Draft genome sequence of the bacteria which degrade cell wall of Tricholomamatutake.</title>
        <authorList>
            <person name="Konishi Y."/>
            <person name="Fukuta Y."/>
            <person name="Shirasaka N."/>
        </authorList>
    </citation>
    <scope>NUCLEOTIDE SEQUENCE [LARGE SCALE GENOMIC DNA]</scope>
    <source>
        <strain evidence="9">mu1</strain>
    </source>
</reference>
<feature type="chain" id="PRO_5046024424" evidence="7">
    <location>
        <begin position="27"/>
        <end position="448"/>
    </location>
</feature>
<evidence type="ECO:0000256" key="3">
    <source>
        <dbReference type="ARBA" id="ARBA00023136"/>
    </source>
</evidence>
<evidence type="ECO:0000313" key="8">
    <source>
        <dbReference type="EMBL" id="GLX67528.1"/>
    </source>
</evidence>
<dbReference type="PANTHER" id="PTHR43649">
    <property type="entry name" value="ARABINOSE-BINDING PROTEIN-RELATED"/>
    <property type="match status" value="1"/>
</dbReference>
<dbReference type="InterPro" id="IPR050490">
    <property type="entry name" value="Bact_solute-bd_prot1"/>
</dbReference>
<dbReference type="EMBL" id="BSSQ01000007">
    <property type="protein sequence ID" value="GLX67528.1"/>
    <property type="molecule type" value="Genomic_DNA"/>
</dbReference>
<dbReference type="Pfam" id="PF01547">
    <property type="entry name" value="SBP_bac_1"/>
    <property type="match status" value="1"/>
</dbReference>
<evidence type="ECO:0000256" key="6">
    <source>
        <dbReference type="SAM" id="MobiDB-lite"/>
    </source>
</evidence>
<keyword evidence="2 7" id="KW-0732">Signal</keyword>
<accession>A0ABQ6G9D7</accession>